<protein>
    <recommendedName>
        <fullName evidence="2">COP9 signalosome complex subunit 3 N-terminal helical repeats domain-containing protein</fullName>
    </recommendedName>
</protein>
<dbReference type="InterPro" id="IPR055089">
    <property type="entry name" value="COP9_N"/>
</dbReference>
<dbReference type="OrthoDB" id="64291at2759"/>
<dbReference type="Pfam" id="PF08695">
    <property type="entry name" value="Coa1"/>
    <property type="match status" value="1"/>
</dbReference>
<organism evidence="3 4">
    <name type="scientific">Diploscapter pachys</name>
    <dbReference type="NCBI Taxonomy" id="2018661"/>
    <lineage>
        <taxon>Eukaryota</taxon>
        <taxon>Metazoa</taxon>
        <taxon>Ecdysozoa</taxon>
        <taxon>Nematoda</taxon>
        <taxon>Chromadorea</taxon>
        <taxon>Rhabditida</taxon>
        <taxon>Rhabditina</taxon>
        <taxon>Rhabditomorpha</taxon>
        <taxon>Rhabditoidea</taxon>
        <taxon>Rhabditidae</taxon>
        <taxon>Diploscapter</taxon>
    </lineage>
</organism>
<feature type="compositionally biased region" description="Polar residues" evidence="1">
    <location>
        <begin position="228"/>
        <end position="254"/>
    </location>
</feature>
<name>A0A2A2JT18_9BILA</name>
<gene>
    <name evidence="3" type="ORF">WR25_01059</name>
</gene>
<keyword evidence="4" id="KW-1185">Reference proteome</keyword>
<dbReference type="GO" id="GO:0005743">
    <property type="term" value="C:mitochondrial inner membrane"/>
    <property type="evidence" value="ECO:0007669"/>
    <property type="project" value="TreeGrafter"/>
</dbReference>
<dbReference type="InterPro" id="IPR014807">
    <property type="entry name" value="Coa1"/>
</dbReference>
<proteinExistence type="predicted"/>
<feature type="region of interest" description="Disordered" evidence="1">
    <location>
        <begin position="222"/>
        <end position="260"/>
    </location>
</feature>
<evidence type="ECO:0000313" key="3">
    <source>
        <dbReference type="EMBL" id="PAV64835.1"/>
    </source>
</evidence>
<dbReference type="Pfam" id="PF22788">
    <property type="entry name" value="COP9_hel_rpt"/>
    <property type="match status" value="1"/>
</dbReference>
<dbReference type="PANTHER" id="PTHR47148">
    <property type="entry name" value="CYTOCHROME C OXIDASE ASSEMBLY FACTOR 1 HOMOLOG"/>
    <property type="match status" value="1"/>
</dbReference>
<dbReference type="GO" id="GO:0032981">
    <property type="term" value="P:mitochondrial respiratory chain complex I assembly"/>
    <property type="evidence" value="ECO:0007669"/>
    <property type="project" value="TreeGrafter"/>
</dbReference>
<dbReference type="Proteomes" id="UP000218231">
    <property type="component" value="Unassembled WGS sequence"/>
</dbReference>
<dbReference type="AlphaFoldDB" id="A0A2A2JT18"/>
<feature type="domain" description="COP9 signalosome complex subunit 3 N-terminal helical repeats" evidence="2">
    <location>
        <begin position="24"/>
        <end position="184"/>
    </location>
</feature>
<evidence type="ECO:0000313" key="4">
    <source>
        <dbReference type="Proteomes" id="UP000218231"/>
    </source>
</evidence>
<accession>A0A2A2JT18</accession>
<evidence type="ECO:0000256" key="1">
    <source>
        <dbReference type="SAM" id="MobiDB-lite"/>
    </source>
</evidence>
<reference evidence="3 4" key="1">
    <citation type="journal article" date="2017" name="Curr. Biol.">
        <title>Genome architecture and evolution of a unichromosomal asexual nematode.</title>
        <authorList>
            <person name="Fradin H."/>
            <person name="Zegar C."/>
            <person name="Gutwein M."/>
            <person name="Lucas J."/>
            <person name="Kovtun M."/>
            <person name="Corcoran D."/>
            <person name="Baugh L.R."/>
            <person name="Kiontke K."/>
            <person name="Gunsalus K."/>
            <person name="Fitch D.H."/>
            <person name="Piano F."/>
        </authorList>
    </citation>
    <scope>NUCLEOTIDE SEQUENCE [LARGE SCALE GENOMIC DNA]</scope>
    <source>
        <strain evidence="3">PF1309</strain>
    </source>
</reference>
<dbReference type="PANTHER" id="PTHR47148:SF1">
    <property type="entry name" value="CYTOCHROME C OXIDASE ASSEMBLY FACTOR 1 HOMOLOG"/>
    <property type="match status" value="1"/>
</dbReference>
<dbReference type="GO" id="GO:0033617">
    <property type="term" value="P:mitochondrial respiratory chain complex IV assembly"/>
    <property type="evidence" value="ECO:0007669"/>
    <property type="project" value="TreeGrafter"/>
</dbReference>
<comment type="caution">
    <text evidence="3">The sequence shown here is derived from an EMBL/GenBank/DDBJ whole genome shotgun (WGS) entry which is preliminary data.</text>
</comment>
<dbReference type="STRING" id="2018661.A0A2A2JT18"/>
<dbReference type="EMBL" id="LIAE01010239">
    <property type="protein sequence ID" value="PAV64835.1"/>
    <property type="molecule type" value="Genomic_DNA"/>
</dbReference>
<sequence length="627" mass="69395">MEALAKSINELSGLTEKEVGERCVDLVRRAKETMEKKQADAEPFLLSIANSPAATAAIISMIKVMFDGAFSKSHEVTIDRAVELLNHYLDERKLNPTHLKMIPDIFYPLIRCAGFYCLTRKNAPAIGFQIVYSALQLVQPLPGEPNQISSAHCALFALALKCGKFEEALPFIYDANYVICNESGKPIVNTADHMACVWCTAGADCGIPLQILNQIAEANATAQAASPDESQNGASQNPQASGAASAEEPSTSHSKMGGGGSSVPFLPKHSKWIVNQAISVPPSSCFDSKHLLLYLYYGALIKIKMAGPYDALSQLQFSRAGRMAEKVATIINLKEQVFQKDGNLGLMHKLIHCFEKRTVLSLTMTFETTTLINLCQRANLKNVDELVKILKELCQEGSLKMELDQNSGTIKLNPTQEKVAEHKMKANIERMTTMKNEVKRLDLACQCSPALMMKNFRHMMYVNDDEGLSMSGPIDIFFIEGATQLMLVRRIRFTIEYGSTGVYLAQKRVQWKVRALPHYKESLVIVRDHPKATSALGVPIEVGSIDISDRRHNYVGKTKSYLRIPVSGQIDAGHLDVMAIRDDEQKEFVTAKVQLLLSTGVFTIYDTGAWSDRPEQKSELQLTAGKK</sequence>
<evidence type="ECO:0000259" key="2">
    <source>
        <dbReference type="Pfam" id="PF22788"/>
    </source>
</evidence>